<feature type="transmembrane region" description="Helical" evidence="6">
    <location>
        <begin position="239"/>
        <end position="258"/>
    </location>
</feature>
<feature type="transmembrane region" description="Helical" evidence="6">
    <location>
        <begin position="264"/>
        <end position="284"/>
    </location>
</feature>
<feature type="domain" description="EamA" evidence="7">
    <location>
        <begin position="4"/>
        <end position="128"/>
    </location>
</feature>
<reference evidence="8" key="1">
    <citation type="submission" date="2021-11" db="EMBL/GenBank/DDBJ databases">
        <authorList>
            <person name="Rodrigo-Torres L."/>
            <person name="Arahal R. D."/>
            <person name="Lucena T."/>
        </authorList>
    </citation>
    <scope>NUCLEOTIDE SEQUENCE</scope>
    <source>
        <strain evidence="8">CECT 7928</strain>
    </source>
</reference>
<dbReference type="InterPro" id="IPR037185">
    <property type="entry name" value="EmrE-like"/>
</dbReference>
<evidence type="ECO:0000256" key="1">
    <source>
        <dbReference type="ARBA" id="ARBA00004141"/>
    </source>
</evidence>
<comment type="caution">
    <text evidence="8">The sequence shown here is derived from an EMBL/GenBank/DDBJ whole genome shotgun (WGS) entry which is preliminary data.</text>
</comment>
<dbReference type="SUPFAM" id="SSF103481">
    <property type="entry name" value="Multidrug resistance efflux transporter EmrE"/>
    <property type="match status" value="1"/>
</dbReference>
<dbReference type="Proteomes" id="UP000838748">
    <property type="component" value="Unassembled WGS sequence"/>
</dbReference>
<evidence type="ECO:0000256" key="5">
    <source>
        <dbReference type="ARBA" id="ARBA00023136"/>
    </source>
</evidence>
<dbReference type="RefSeq" id="WP_237360369.1">
    <property type="nucleotide sequence ID" value="NZ_CAKLDM010000001.1"/>
</dbReference>
<dbReference type="Pfam" id="PF00892">
    <property type="entry name" value="EamA"/>
    <property type="match status" value="2"/>
</dbReference>
<dbReference type="InterPro" id="IPR000620">
    <property type="entry name" value="EamA_dom"/>
</dbReference>
<dbReference type="InterPro" id="IPR050638">
    <property type="entry name" value="AA-Vitamin_Transporters"/>
</dbReference>
<comment type="similarity">
    <text evidence="2">Belongs to the EamA transporter family.</text>
</comment>
<organism evidence="8 9">
    <name type="scientific">Vibrio marisflavi CECT 7928</name>
    <dbReference type="NCBI Taxonomy" id="634439"/>
    <lineage>
        <taxon>Bacteria</taxon>
        <taxon>Pseudomonadati</taxon>
        <taxon>Pseudomonadota</taxon>
        <taxon>Gammaproteobacteria</taxon>
        <taxon>Vibrionales</taxon>
        <taxon>Vibrionaceae</taxon>
        <taxon>Vibrio</taxon>
    </lineage>
</organism>
<keyword evidence="9" id="KW-1185">Reference proteome</keyword>
<keyword evidence="5 6" id="KW-0472">Membrane</keyword>
<evidence type="ECO:0000256" key="4">
    <source>
        <dbReference type="ARBA" id="ARBA00022989"/>
    </source>
</evidence>
<keyword evidence="4 6" id="KW-1133">Transmembrane helix</keyword>
<protein>
    <recommendedName>
        <fullName evidence="7">EamA domain-containing protein</fullName>
    </recommendedName>
</protein>
<feature type="transmembrane region" description="Helical" evidence="6">
    <location>
        <begin position="59"/>
        <end position="79"/>
    </location>
</feature>
<evidence type="ECO:0000259" key="7">
    <source>
        <dbReference type="Pfam" id="PF00892"/>
    </source>
</evidence>
<keyword evidence="3 6" id="KW-0812">Transmembrane</keyword>
<accession>A0ABM9A0Y1</accession>
<sequence length="309" mass="33983">MNFVFAFVIYFVWGTCYAVAQYTVPNFPPLLLALIRALPAGLLFLAIKPSFPKFEHHRSLAILGLINIAIFFALIFVMATTLPAAISGVGMISVPVFAMIYQVIFLRKKPSVVEVISGIMLIILAYLLFNPGSMKLNPIGLLALLGAIICIVVGSNLTRKAGKHLHWWTIITWELLFAGIALIIANIVAVGINPHPYVEAFAHFDLKNLIGLLWIIIVTSAFGYGFSVWLLQDMSVVDFTFGNIANPIAGVLSGYLLLNNTYSLPQYALMAGMVVVALIPQIVIKINTNQKNHRLKSKADLTTEKSILR</sequence>
<evidence type="ECO:0000256" key="2">
    <source>
        <dbReference type="ARBA" id="ARBA00007362"/>
    </source>
</evidence>
<dbReference type="PANTHER" id="PTHR32322">
    <property type="entry name" value="INNER MEMBRANE TRANSPORTER"/>
    <property type="match status" value="1"/>
</dbReference>
<feature type="transmembrane region" description="Helical" evidence="6">
    <location>
        <begin position="28"/>
        <end position="47"/>
    </location>
</feature>
<feature type="domain" description="EamA" evidence="7">
    <location>
        <begin position="139"/>
        <end position="276"/>
    </location>
</feature>
<evidence type="ECO:0000256" key="6">
    <source>
        <dbReference type="SAM" id="Phobius"/>
    </source>
</evidence>
<name>A0ABM9A0Y1_9VIBR</name>
<gene>
    <name evidence="8" type="ORF">VMF7928_00998</name>
</gene>
<feature type="transmembrane region" description="Helical" evidence="6">
    <location>
        <begin position="170"/>
        <end position="192"/>
    </location>
</feature>
<feature type="transmembrane region" description="Helical" evidence="6">
    <location>
        <begin position="141"/>
        <end position="158"/>
    </location>
</feature>
<dbReference type="PANTHER" id="PTHR32322:SF2">
    <property type="entry name" value="EAMA DOMAIN-CONTAINING PROTEIN"/>
    <property type="match status" value="1"/>
</dbReference>
<proteinExistence type="inferred from homology"/>
<feature type="transmembrane region" description="Helical" evidence="6">
    <location>
        <begin position="111"/>
        <end position="129"/>
    </location>
</feature>
<dbReference type="EMBL" id="CAKLDM010000001">
    <property type="protein sequence ID" value="CAH0537217.1"/>
    <property type="molecule type" value="Genomic_DNA"/>
</dbReference>
<evidence type="ECO:0000313" key="8">
    <source>
        <dbReference type="EMBL" id="CAH0537217.1"/>
    </source>
</evidence>
<comment type="subcellular location">
    <subcellularLocation>
        <location evidence="1">Membrane</location>
        <topology evidence="1">Multi-pass membrane protein</topology>
    </subcellularLocation>
</comment>
<feature type="transmembrane region" description="Helical" evidence="6">
    <location>
        <begin position="85"/>
        <end position="104"/>
    </location>
</feature>
<feature type="transmembrane region" description="Helical" evidence="6">
    <location>
        <begin position="212"/>
        <end position="232"/>
    </location>
</feature>
<evidence type="ECO:0000256" key="3">
    <source>
        <dbReference type="ARBA" id="ARBA00022692"/>
    </source>
</evidence>
<evidence type="ECO:0000313" key="9">
    <source>
        <dbReference type="Proteomes" id="UP000838748"/>
    </source>
</evidence>